<accession>A0A382JAS4</accession>
<sequence>VITGYDGIVLVVIKGLFFDLGTSASEAS</sequence>
<evidence type="ECO:0000313" key="1">
    <source>
        <dbReference type="EMBL" id="SVC08462.1"/>
    </source>
</evidence>
<organism evidence="1">
    <name type="scientific">marine metagenome</name>
    <dbReference type="NCBI Taxonomy" id="408172"/>
    <lineage>
        <taxon>unclassified sequences</taxon>
        <taxon>metagenomes</taxon>
        <taxon>ecological metagenomes</taxon>
    </lineage>
</organism>
<name>A0A382JAS4_9ZZZZ</name>
<dbReference type="AlphaFoldDB" id="A0A382JAS4"/>
<gene>
    <name evidence="1" type="ORF">METZ01_LOCUS261316</name>
</gene>
<reference evidence="1" key="1">
    <citation type="submission" date="2018-05" db="EMBL/GenBank/DDBJ databases">
        <authorList>
            <person name="Lanie J.A."/>
            <person name="Ng W.-L."/>
            <person name="Kazmierczak K.M."/>
            <person name="Andrzejewski T.M."/>
            <person name="Davidsen T.M."/>
            <person name="Wayne K.J."/>
            <person name="Tettelin H."/>
            <person name="Glass J.I."/>
            <person name="Rusch D."/>
            <person name="Podicherti R."/>
            <person name="Tsui H.-C.T."/>
            <person name="Winkler M.E."/>
        </authorList>
    </citation>
    <scope>NUCLEOTIDE SEQUENCE</scope>
</reference>
<feature type="non-terminal residue" evidence="1">
    <location>
        <position position="1"/>
    </location>
</feature>
<proteinExistence type="predicted"/>
<dbReference type="EMBL" id="UINC01072663">
    <property type="protein sequence ID" value="SVC08462.1"/>
    <property type="molecule type" value="Genomic_DNA"/>
</dbReference>
<protein>
    <submittedName>
        <fullName evidence="1">Uncharacterized protein</fullName>
    </submittedName>
</protein>